<dbReference type="Gene3D" id="3.40.50.720">
    <property type="entry name" value="NAD(P)-binding Rossmann-like Domain"/>
    <property type="match status" value="1"/>
</dbReference>
<comment type="similarity">
    <text evidence="1">Belongs to the short-chain dehydrogenases/reductases (SDR) family.</text>
</comment>
<keyword evidence="4" id="KW-1185">Reference proteome</keyword>
<evidence type="ECO:0000313" key="3">
    <source>
        <dbReference type="EMBL" id="AOO83553.1"/>
    </source>
</evidence>
<accession>A0A1D7U857</accession>
<keyword evidence="2" id="KW-0560">Oxidoreductase</keyword>
<proteinExistence type="inferred from homology"/>
<protein>
    <submittedName>
        <fullName evidence="3">Short chain dehydrogenase</fullName>
    </submittedName>
</protein>
<dbReference type="STRING" id="1526658.BHK69_26695"/>
<dbReference type="PANTHER" id="PTHR43639">
    <property type="entry name" value="OXIDOREDUCTASE, SHORT-CHAIN DEHYDROGENASE/REDUCTASE FAMILY (AFU_ORTHOLOGUE AFUA_5G02870)"/>
    <property type="match status" value="1"/>
</dbReference>
<evidence type="ECO:0000256" key="2">
    <source>
        <dbReference type="ARBA" id="ARBA00023002"/>
    </source>
</evidence>
<organism evidence="3 4">
    <name type="scientific">Bosea vaviloviae</name>
    <dbReference type="NCBI Taxonomy" id="1526658"/>
    <lineage>
        <taxon>Bacteria</taxon>
        <taxon>Pseudomonadati</taxon>
        <taxon>Pseudomonadota</taxon>
        <taxon>Alphaproteobacteria</taxon>
        <taxon>Hyphomicrobiales</taxon>
        <taxon>Boseaceae</taxon>
        <taxon>Bosea</taxon>
    </lineage>
</organism>
<dbReference type="Proteomes" id="UP000094969">
    <property type="component" value="Chromosome"/>
</dbReference>
<evidence type="ECO:0000313" key="4">
    <source>
        <dbReference type="Proteomes" id="UP000094969"/>
    </source>
</evidence>
<dbReference type="SUPFAM" id="SSF51735">
    <property type="entry name" value="NAD(P)-binding Rossmann-fold domains"/>
    <property type="match status" value="1"/>
</dbReference>
<dbReference type="AlphaFoldDB" id="A0A1D7U857"/>
<dbReference type="PRINTS" id="PR00080">
    <property type="entry name" value="SDRFAMILY"/>
</dbReference>
<gene>
    <name evidence="3" type="ORF">BHK69_26695</name>
</gene>
<dbReference type="InterPro" id="IPR002347">
    <property type="entry name" value="SDR_fam"/>
</dbReference>
<dbReference type="InterPro" id="IPR036291">
    <property type="entry name" value="NAD(P)-bd_dom_sf"/>
</dbReference>
<dbReference type="Pfam" id="PF13561">
    <property type="entry name" value="adh_short_C2"/>
    <property type="match status" value="1"/>
</dbReference>
<dbReference type="EMBL" id="CP017147">
    <property type="protein sequence ID" value="AOO83553.1"/>
    <property type="molecule type" value="Genomic_DNA"/>
</dbReference>
<dbReference type="PANTHER" id="PTHR43639:SF1">
    <property type="entry name" value="SHORT-CHAIN DEHYDROGENASE_REDUCTASE FAMILY PROTEIN"/>
    <property type="match status" value="1"/>
</dbReference>
<dbReference type="PRINTS" id="PR00081">
    <property type="entry name" value="GDHRDH"/>
</dbReference>
<dbReference type="KEGG" id="bvv:BHK69_26695"/>
<sequence length="251" mass="26211">MAAMAEVALVTGGAKRIGRAIVERLAEAGYVVAIHCSSAREEADALAASLVAQGVQACVIPADLADPVAVEAILPAVEAVLGPVTLLVNNASSFLLDDVRTIDVPTWNRQFSINLRAPSVLAGAMANRLPAGTDGAIINIIDQRVWKLTPQYYSYTLSKAALLTATQTMAQALAPHIRVNAVGPGPTLPNSHDGAALMEAEIAGTLLRHKVDATEIAEAVLYLARARSVTGQMIAVDAGQHLGWRTPDIVG</sequence>
<name>A0A1D7U857_9HYPH</name>
<dbReference type="GO" id="GO:0016491">
    <property type="term" value="F:oxidoreductase activity"/>
    <property type="evidence" value="ECO:0007669"/>
    <property type="project" value="UniProtKB-KW"/>
</dbReference>
<evidence type="ECO:0000256" key="1">
    <source>
        <dbReference type="ARBA" id="ARBA00006484"/>
    </source>
</evidence>
<dbReference type="NCBIfam" id="NF006597">
    <property type="entry name" value="PRK09134.1"/>
    <property type="match status" value="1"/>
</dbReference>
<reference evidence="3 4" key="1">
    <citation type="journal article" date="2015" name="Antonie Van Leeuwenhoek">
        <title>Bosea vaviloviae sp. nov., a new species of slow-growing rhizobia isolated from nodules of the relict species Vavilovia formosa (Stev.) Fed.</title>
        <authorList>
            <person name="Safronova V.I."/>
            <person name="Kuznetsova I.G."/>
            <person name="Sazanova A.L."/>
            <person name="Kimeklis A.K."/>
            <person name="Belimov A.A."/>
            <person name="Andronov E.E."/>
            <person name="Pinaev A.G."/>
            <person name="Chizhevskaya E.P."/>
            <person name="Pukhaev A.R."/>
            <person name="Popov K.P."/>
            <person name="Willems A."/>
            <person name="Tikhonovich I.A."/>
        </authorList>
    </citation>
    <scope>NUCLEOTIDE SEQUENCE [LARGE SCALE GENOMIC DNA]</scope>
    <source>
        <strain evidence="3 4">Vaf18</strain>
    </source>
</reference>